<dbReference type="EMBL" id="BSXV01001951">
    <property type="protein sequence ID" value="GME94427.1"/>
    <property type="molecule type" value="Genomic_DNA"/>
</dbReference>
<keyword evidence="2" id="KW-1185">Reference proteome</keyword>
<gene>
    <name evidence="1" type="ORF">Cboi01_000351400</name>
</gene>
<evidence type="ECO:0000313" key="2">
    <source>
        <dbReference type="Proteomes" id="UP001165101"/>
    </source>
</evidence>
<evidence type="ECO:0000313" key="1">
    <source>
        <dbReference type="EMBL" id="GME94427.1"/>
    </source>
</evidence>
<proteinExistence type="predicted"/>
<protein>
    <submittedName>
        <fullName evidence="1">Unnamed protein product</fullName>
    </submittedName>
</protein>
<comment type="caution">
    <text evidence="1">The sequence shown here is derived from an EMBL/GenBank/DDBJ whole genome shotgun (WGS) entry which is preliminary data.</text>
</comment>
<accession>A0ACB5TTG0</accession>
<sequence length="579" mass="63786">MTGPPLPPFPGSGSNSRDSFLKPAIPSFIIPKQRSNRIDERLHLNTSEIIGHNSPSIEPLNTDTDVSSSSQCRVPLLSSSEIYQNSNSSYASSTDSNLNNPNSLSIPNSTNYNTISLSPIISSGTPSPAVSPNHRQPKLHLSINSSQKDVTTPAIPQLIINTRDLPSAESSLSSAVVTLGSVNSQQSQSQISNEDGSSIPSDNLSNSQNKNEYEFNGDIRNGASETLRANDSTSLVDSLMHMSLNGNPDRKIHLNGSPVKEKDDLYTKDINELDESEWEEIYSRGEIEVLEVIGEGNGGSVKKCKLKTTGSVIALKTILPEPSPEIQKQIIRELNYNKRFHSPYIVQYYGTFFNSSTASISICMEYMGGKSLDAIYKQFRKNEGRIGEKPLGKIAEGVLKGLSYLNQQKIMHRDIKPQNVLLNKNGDVKLCDFGVSGEVVNSLATTFAGTSFYMAPERIRNEPYTITCDVWSLGLTLLEGSLGHFPLVDTVDDEKLLSYSPIDLLMIILSFTPSLEDEPDEGISWSKSFKSFLQIALTKESRSRPSPRQMLEHPWMVGQMSKKVKMDKLVASLWGDNLD</sequence>
<organism evidence="1 2">
    <name type="scientific">Candida boidinii</name>
    <name type="common">Yeast</name>
    <dbReference type="NCBI Taxonomy" id="5477"/>
    <lineage>
        <taxon>Eukaryota</taxon>
        <taxon>Fungi</taxon>
        <taxon>Dikarya</taxon>
        <taxon>Ascomycota</taxon>
        <taxon>Saccharomycotina</taxon>
        <taxon>Pichiomycetes</taxon>
        <taxon>Pichiales</taxon>
        <taxon>Pichiaceae</taxon>
        <taxon>Ogataea</taxon>
        <taxon>Ogataea/Candida clade</taxon>
    </lineage>
</organism>
<dbReference type="Proteomes" id="UP001165101">
    <property type="component" value="Unassembled WGS sequence"/>
</dbReference>
<name>A0ACB5TTG0_CANBO</name>
<reference evidence="1" key="1">
    <citation type="submission" date="2023-04" db="EMBL/GenBank/DDBJ databases">
        <title>Candida boidinii NBRC 1967.</title>
        <authorList>
            <person name="Ichikawa N."/>
            <person name="Sato H."/>
            <person name="Tonouchi N."/>
        </authorList>
    </citation>
    <scope>NUCLEOTIDE SEQUENCE</scope>
    <source>
        <strain evidence="1">NBRC 1967</strain>
    </source>
</reference>